<dbReference type="Proteomes" id="UP000626109">
    <property type="component" value="Unassembled WGS sequence"/>
</dbReference>
<dbReference type="InterPro" id="IPR001623">
    <property type="entry name" value="DnaJ_domain"/>
</dbReference>
<dbReference type="CDD" id="cd06257">
    <property type="entry name" value="DnaJ"/>
    <property type="match status" value="1"/>
</dbReference>
<dbReference type="PANTHER" id="PTHR43908:SF3">
    <property type="entry name" value="AT29763P-RELATED"/>
    <property type="match status" value="1"/>
</dbReference>
<accession>A0A813J2T1</accession>
<feature type="region of interest" description="Disordered" evidence="1">
    <location>
        <begin position="140"/>
        <end position="164"/>
    </location>
</feature>
<dbReference type="EMBL" id="CAJNNW010018237">
    <property type="protein sequence ID" value="CAE8662593.1"/>
    <property type="molecule type" value="Genomic_DNA"/>
</dbReference>
<dbReference type="AlphaFoldDB" id="A0A813J2T1"/>
<dbReference type="SUPFAM" id="SSF46565">
    <property type="entry name" value="Chaperone J-domain"/>
    <property type="match status" value="1"/>
</dbReference>
<dbReference type="PROSITE" id="PS00636">
    <property type="entry name" value="DNAJ_1"/>
    <property type="match status" value="1"/>
</dbReference>
<dbReference type="Gene3D" id="1.10.287.110">
    <property type="entry name" value="DnaJ domain"/>
    <property type="match status" value="1"/>
</dbReference>
<dbReference type="InterPro" id="IPR036361">
    <property type="entry name" value="SAP_dom_sf"/>
</dbReference>
<organism evidence="3 4">
    <name type="scientific">Polarella glacialis</name>
    <name type="common">Dinoflagellate</name>
    <dbReference type="NCBI Taxonomy" id="89957"/>
    <lineage>
        <taxon>Eukaryota</taxon>
        <taxon>Sar</taxon>
        <taxon>Alveolata</taxon>
        <taxon>Dinophyceae</taxon>
        <taxon>Suessiales</taxon>
        <taxon>Suessiaceae</taxon>
        <taxon>Polarella</taxon>
    </lineage>
</organism>
<dbReference type="GO" id="GO:0005789">
    <property type="term" value="C:endoplasmic reticulum membrane"/>
    <property type="evidence" value="ECO:0007669"/>
    <property type="project" value="TreeGrafter"/>
</dbReference>
<name>A0A813J2T1_POLGL</name>
<dbReference type="InterPro" id="IPR051100">
    <property type="entry name" value="DnaJ_subfamily_B/C"/>
</dbReference>
<evidence type="ECO:0000256" key="1">
    <source>
        <dbReference type="SAM" id="MobiDB-lite"/>
    </source>
</evidence>
<gene>
    <name evidence="3" type="ORF">PGLA2088_LOCUS14947</name>
</gene>
<sequence length="292" mass="30255">MSVRELKAELDSLRVSYAGVAEKGELVALLEASRKAAASRRVAGAQPKAPAKPAAPEAPSPEGSSEPAALELRRILASSATDYYGLLGVASGASADDLKKAYRKLALQLHPDKCAFRGADEAFKRVSAAFSVLQDPNQRRKFDFMGPSDRTSGTSGASAGSGGFSGRRSGAFGDQDAEELFRAFFGSSSSSAGYGAGASARSGPSSSTTVDAHAGGLVIRLLKAFKANPWTLVTLLSGFASLANVAESLSQLVSGKFFLVVPCVLAAAACCHAEYRRGGLMALAVFVFSGFW</sequence>
<protein>
    <recommendedName>
        <fullName evidence="2">J domain-containing protein</fullName>
    </recommendedName>
</protein>
<comment type="caution">
    <text evidence="3">The sequence shown here is derived from an EMBL/GenBank/DDBJ whole genome shotgun (WGS) entry which is preliminary data.</text>
</comment>
<evidence type="ECO:0000313" key="3">
    <source>
        <dbReference type="EMBL" id="CAE8662593.1"/>
    </source>
</evidence>
<feature type="domain" description="J" evidence="2">
    <location>
        <begin position="82"/>
        <end position="146"/>
    </location>
</feature>
<feature type="compositionally biased region" description="Low complexity" evidence="1">
    <location>
        <begin position="148"/>
        <end position="158"/>
    </location>
</feature>
<dbReference type="PRINTS" id="PR00625">
    <property type="entry name" value="JDOMAIN"/>
</dbReference>
<dbReference type="PANTHER" id="PTHR43908">
    <property type="entry name" value="AT29763P-RELATED"/>
    <property type="match status" value="1"/>
</dbReference>
<proteinExistence type="predicted"/>
<dbReference type="InterPro" id="IPR018253">
    <property type="entry name" value="DnaJ_domain_CS"/>
</dbReference>
<reference evidence="3" key="1">
    <citation type="submission" date="2021-02" db="EMBL/GenBank/DDBJ databases">
        <authorList>
            <person name="Dougan E. K."/>
            <person name="Rhodes N."/>
            <person name="Thang M."/>
            <person name="Chan C."/>
        </authorList>
    </citation>
    <scope>NUCLEOTIDE SEQUENCE</scope>
</reference>
<dbReference type="SMART" id="SM00271">
    <property type="entry name" value="DnaJ"/>
    <property type="match status" value="1"/>
</dbReference>
<dbReference type="Gene3D" id="1.10.720.30">
    <property type="entry name" value="SAP domain"/>
    <property type="match status" value="1"/>
</dbReference>
<dbReference type="GO" id="GO:0030544">
    <property type="term" value="F:Hsp70 protein binding"/>
    <property type="evidence" value="ECO:0007669"/>
    <property type="project" value="TreeGrafter"/>
</dbReference>
<dbReference type="GO" id="GO:0071218">
    <property type="term" value="P:cellular response to misfolded protein"/>
    <property type="evidence" value="ECO:0007669"/>
    <property type="project" value="TreeGrafter"/>
</dbReference>
<dbReference type="InterPro" id="IPR036869">
    <property type="entry name" value="J_dom_sf"/>
</dbReference>
<evidence type="ECO:0000259" key="2">
    <source>
        <dbReference type="PROSITE" id="PS50076"/>
    </source>
</evidence>
<feature type="region of interest" description="Disordered" evidence="1">
    <location>
        <begin position="40"/>
        <end position="67"/>
    </location>
</feature>
<dbReference type="Pfam" id="PF00226">
    <property type="entry name" value="DnaJ"/>
    <property type="match status" value="1"/>
</dbReference>
<dbReference type="PROSITE" id="PS50076">
    <property type="entry name" value="DNAJ_2"/>
    <property type="match status" value="1"/>
</dbReference>
<evidence type="ECO:0000313" key="4">
    <source>
        <dbReference type="Proteomes" id="UP000626109"/>
    </source>
</evidence>